<evidence type="ECO:0000259" key="3">
    <source>
        <dbReference type="SMART" id="SM01043"/>
    </source>
</evidence>
<dbReference type="PANTHER" id="PTHR35807:SF2">
    <property type="entry name" value="TRANSCRIPTIONAL ACTIVATOR DOMAIN"/>
    <property type="match status" value="1"/>
</dbReference>
<dbReference type="Pfam" id="PF00072">
    <property type="entry name" value="Response_reg"/>
    <property type="match status" value="1"/>
</dbReference>
<dbReference type="InterPro" id="IPR005158">
    <property type="entry name" value="BTAD"/>
</dbReference>
<evidence type="ECO:0000313" key="4">
    <source>
        <dbReference type="EMBL" id="OEF96575.1"/>
    </source>
</evidence>
<proteinExistence type="predicted"/>
<accession>A0A1E5G0Y9</accession>
<feature type="domain" description="Bacterial transcriptional activator" evidence="3">
    <location>
        <begin position="259"/>
        <end position="379"/>
    </location>
</feature>
<dbReference type="PANTHER" id="PTHR35807">
    <property type="entry name" value="TRANSCRIPTIONAL REGULATOR REDD-RELATED"/>
    <property type="match status" value="1"/>
</dbReference>
<dbReference type="AlphaFoldDB" id="A0A1E5G0Y9"/>
<dbReference type="SMART" id="SM00448">
    <property type="entry name" value="REC"/>
    <property type="match status" value="1"/>
</dbReference>
<dbReference type="InterPro" id="IPR016032">
    <property type="entry name" value="Sig_transdc_resp-reg_C-effctor"/>
</dbReference>
<dbReference type="RefSeq" id="WP_069643584.1">
    <property type="nucleotide sequence ID" value="NZ_MIJE01000031.1"/>
</dbReference>
<keyword evidence="1" id="KW-0238">DNA-binding</keyword>
<dbReference type="Proteomes" id="UP000094296">
    <property type="component" value="Unassembled WGS sequence"/>
</dbReference>
<reference evidence="4 5" key="1">
    <citation type="submission" date="2016-09" db="EMBL/GenBank/DDBJ databases">
        <title>Draft genome sequence for the type strain of Desulfuribacillus alkaliarsenatis AHT28, an obligately anaerobic, sulfidogenic bacterium isolated from Russian soda lake sediments.</title>
        <authorList>
            <person name="Abin C.A."/>
            <person name="Hollibaugh J.T."/>
        </authorList>
    </citation>
    <scope>NUCLEOTIDE SEQUENCE [LARGE SCALE GENOMIC DNA]</scope>
    <source>
        <strain evidence="4 5">AHT28</strain>
    </source>
</reference>
<dbReference type="InterPro" id="IPR051677">
    <property type="entry name" value="AfsR-DnrI-RedD_regulator"/>
</dbReference>
<keyword evidence="5" id="KW-1185">Reference proteome</keyword>
<dbReference type="SUPFAM" id="SSF48452">
    <property type="entry name" value="TPR-like"/>
    <property type="match status" value="1"/>
</dbReference>
<dbReference type="Pfam" id="PF03704">
    <property type="entry name" value="BTAD"/>
    <property type="match status" value="1"/>
</dbReference>
<evidence type="ECO:0000313" key="5">
    <source>
        <dbReference type="Proteomes" id="UP000094296"/>
    </source>
</evidence>
<dbReference type="InterPro" id="IPR011990">
    <property type="entry name" value="TPR-like_helical_dom_sf"/>
</dbReference>
<evidence type="ECO:0000256" key="1">
    <source>
        <dbReference type="ARBA" id="ARBA00023125"/>
    </source>
</evidence>
<dbReference type="SUPFAM" id="SSF52172">
    <property type="entry name" value="CheY-like"/>
    <property type="match status" value="1"/>
</dbReference>
<dbReference type="InterPro" id="IPR011006">
    <property type="entry name" value="CheY-like_superfamily"/>
</dbReference>
<feature type="domain" description="Response regulatory" evidence="2">
    <location>
        <begin position="2"/>
        <end position="120"/>
    </location>
</feature>
<gene>
    <name evidence="4" type="ORF">BHF68_07980</name>
</gene>
<evidence type="ECO:0000259" key="2">
    <source>
        <dbReference type="SMART" id="SM00448"/>
    </source>
</evidence>
<dbReference type="SUPFAM" id="SSF46894">
    <property type="entry name" value="C-terminal effector domain of the bipartite response regulators"/>
    <property type="match status" value="1"/>
</dbReference>
<dbReference type="GO" id="GO:0000160">
    <property type="term" value="P:phosphorelay signal transduction system"/>
    <property type="evidence" value="ECO:0007669"/>
    <property type="project" value="InterPro"/>
</dbReference>
<dbReference type="InterPro" id="IPR036388">
    <property type="entry name" value="WH-like_DNA-bd_sf"/>
</dbReference>
<name>A0A1E5G0Y9_9FIRM</name>
<dbReference type="Gene3D" id="3.40.50.2300">
    <property type="match status" value="1"/>
</dbReference>
<dbReference type="Gene3D" id="1.10.10.10">
    <property type="entry name" value="Winged helix-like DNA-binding domain superfamily/Winged helix DNA-binding domain"/>
    <property type="match status" value="1"/>
</dbReference>
<dbReference type="EMBL" id="MIJE01000031">
    <property type="protein sequence ID" value="OEF96575.1"/>
    <property type="molecule type" value="Genomic_DNA"/>
</dbReference>
<comment type="caution">
    <text evidence="4">The sequence shown here is derived from an EMBL/GenBank/DDBJ whole genome shotgun (WGS) entry which is preliminary data.</text>
</comment>
<dbReference type="GO" id="GO:0003677">
    <property type="term" value="F:DNA binding"/>
    <property type="evidence" value="ECO:0007669"/>
    <property type="project" value="UniProtKB-KW"/>
</dbReference>
<dbReference type="OrthoDB" id="3190595at2"/>
<sequence>MLQTIIIDDEELSCARLERLLAATNKVEIAGVFSLPQQLLELLQQGENNNGLNQVNVAFVDIEMPGLNGLQLVQCLKQKIPQVEVVFVTGYRDYAVEAFEVEALDYVLKPFTKLDVERVLRKITDKINLQSAKLKYATPELIECPLRVRTLGSFIVLSGYSPTKAVKFPTAKVEELFAYLLVQEGKPVGKWELCELLWSDMPPKNAKSNLYTSIYRMKKTIESEKLPFQISSDQHSCYLEFDLTQQLVDYQQLNSFVKTDATVNEQTLTSFETMEALFEGSLFSDRYYLWDAGLREQINENYQILADKLLHYYISKGEDTQTIRLLKKKIRWFPHEERYYRLLVDIYAKLNDRASIVKLLRQYEKTMVEELDLLPSEVMIQLFIKYVYK</sequence>
<dbReference type="GO" id="GO:0006355">
    <property type="term" value="P:regulation of DNA-templated transcription"/>
    <property type="evidence" value="ECO:0007669"/>
    <property type="project" value="InterPro"/>
</dbReference>
<protein>
    <submittedName>
        <fullName evidence="4">Uncharacterized protein</fullName>
    </submittedName>
</protein>
<organism evidence="4 5">
    <name type="scientific">Desulfuribacillus alkaliarsenatis</name>
    <dbReference type="NCBI Taxonomy" id="766136"/>
    <lineage>
        <taxon>Bacteria</taxon>
        <taxon>Bacillati</taxon>
        <taxon>Bacillota</taxon>
        <taxon>Desulfuribacillia</taxon>
        <taxon>Desulfuribacillales</taxon>
        <taxon>Desulfuribacillaceae</taxon>
        <taxon>Desulfuribacillus</taxon>
    </lineage>
</organism>
<dbReference type="Gene3D" id="1.25.40.10">
    <property type="entry name" value="Tetratricopeptide repeat domain"/>
    <property type="match status" value="1"/>
</dbReference>
<dbReference type="STRING" id="766136.BHF68_07980"/>
<dbReference type="SMART" id="SM01043">
    <property type="entry name" value="BTAD"/>
    <property type="match status" value="1"/>
</dbReference>
<dbReference type="InterPro" id="IPR001789">
    <property type="entry name" value="Sig_transdc_resp-reg_receiver"/>
</dbReference>